<evidence type="ECO:0000313" key="2">
    <source>
        <dbReference type="Proteomes" id="UP001177260"/>
    </source>
</evidence>
<organism evidence="1 2">
    <name type="scientific">Aspergillus melleus</name>
    <dbReference type="NCBI Taxonomy" id="138277"/>
    <lineage>
        <taxon>Eukaryota</taxon>
        <taxon>Fungi</taxon>
        <taxon>Dikarya</taxon>
        <taxon>Ascomycota</taxon>
        <taxon>Pezizomycotina</taxon>
        <taxon>Eurotiomycetes</taxon>
        <taxon>Eurotiomycetidae</taxon>
        <taxon>Eurotiales</taxon>
        <taxon>Aspergillaceae</taxon>
        <taxon>Aspergillus</taxon>
        <taxon>Aspergillus subgen. Circumdati</taxon>
    </lineage>
</organism>
<evidence type="ECO:0000313" key="1">
    <source>
        <dbReference type="EMBL" id="KAK1144972.1"/>
    </source>
</evidence>
<proteinExistence type="predicted"/>
<protein>
    <submittedName>
        <fullName evidence="1">Uncharacterized protein</fullName>
    </submittedName>
</protein>
<keyword evidence="2" id="KW-1185">Reference proteome</keyword>
<accession>A0ACC3B452</accession>
<comment type="caution">
    <text evidence="1">The sequence shown here is derived from an EMBL/GenBank/DDBJ whole genome shotgun (WGS) entry which is preliminary data.</text>
</comment>
<gene>
    <name evidence="1" type="ORF">N8T08_004687</name>
</gene>
<name>A0ACC3B452_9EURO</name>
<reference evidence="1 2" key="1">
    <citation type="journal article" date="2023" name="ACS Omega">
        <title>Identification of the Neoaspergillic Acid Biosynthesis Gene Cluster by Establishing an In Vitro CRISPR-Ribonucleoprotein Genetic System in Aspergillus melleus.</title>
        <authorList>
            <person name="Yuan B."/>
            <person name="Grau M.F."/>
            <person name="Murata R.M."/>
            <person name="Torok T."/>
            <person name="Venkateswaran K."/>
            <person name="Stajich J.E."/>
            <person name="Wang C.C.C."/>
        </authorList>
    </citation>
    <scope>NUCLEOTIDE SEQUENCE [LARGE SCALE GENOMIC DNA]</scope>
    <source>
        <strain evidence="1 2">IMV 1140</strain>
    </source>
</reference>
<dbReference type="Proteomes" id="UP001177260">
    <property type="component" value="Unassembled WGS sequence"/>
</dbReference>
<sequence>MATNELKMEDYPAHWKATLMGEAFWKDAEEFNQPISDSIDANSHPPLLSRFPFNIGSEQSASSYHHHHHHCQDPQQQPPQPADQAQPEKRHRRFSTSDALRSFASRASSPFPPTSRAFDLRRGRSQTRPVSPSTPRRSNPILRSTFNMLSSKTPESVDASPEPRKRARIPANQATPTHPLESFRGGETWALLDKGRRSLGLDLFLPVDMLKEEEEAEAAAAAAAAAAAEKAEGEIEQQEDETSEAEVVQRAAFEILPSKELEPLNQFRKLRVLKITSMIQSYQKEIWQAAWLNVDLEELELEMVSQPRIRRPYVDHWPYIKGGWKMSKEVYGEPVYYGTDMSTGVLHRKVGRGEYLDKILLEKAKICALAIGRCRQRLSIKTLRLTGFVVDADPFLHWFDPKRLKTIEFKDYCVDAGFYLSVPMAKVSVLCPREVHNDTAVIAGRAVSMYSDLKVIRFEGGKKVGEIPYRGPDSLKAEIPRNLVPGELKGEVDEDIEID</sequence>
<dbReference type="EMBL" id="JAOPJF010000027">
    <property type="protein sequence ID" value="KAK1144972.1"/>
    <property type="molecule type" value="Genomic_DNA"/>
</dbReference>